<dbReference type="EMBL" id="KK365139">
    <property type="protein sequence ID" value="KCZ81614.1"/>
    <property type="molecule type" value="Genomic_DNA"/>
</dbReference>
<accession>A0A059F3Q8</accession>
<dbReference type="AlphaFoldDB" id="A0A059F3Q8"/>
<name>A0A059F3Q8_9MICR</name>
<gene>
    <name evidence="2" type="ORF">H312_00938</name>
</gene>
<dbReference type="Pfam" id="PF12762">
    <property type="entry name" value="DDE_Tnp_IS1595"/>
    <property type="match status" value="1"/>
</dbReference>
<feature type="domain" description="ISXO2-like transposase" evidence="1">
    <location>
        <begin position="7"/>
        <end position="85"/>
    </location>
</feature>
<reference evidence="2 3" key="2">
    <citation type="submission" date="2014-03" db="EMBL/GenBank/DDBJ databases">
        <title>The Genome Sequence of Anncaliia algerae insect isolate PRA339.</title>
        <authorList>
            <consortium name="The Broad Institute Genome Sequencing Platform"/>
            <consortium name="The Broad Institute Genome Sequencing Center for Infectious Disease"/>
            <person name="Cuomo C."/>
            <person name="Becnel J."/>
            <person name="Sanscrainte N."/>
            <person name="Walker B."/>
            <person name="Young S.K."/>
            <person name="Zeng Q."/>
            <person name="Gargeya S."/>
            <person name="Fitzgerald M."/>
            <person name="Haas B."/>
            <person name="Abouelleil A."/>
            <person name="Alvarado L."/>
            <person name="Arachchi H.M."/>
            <person name="Berlin A.M."/>
            <person name="Chapman S.B."/>
            <person name="Dewar J."/>
            <person name="Goldberg J."/>
            <person name="Griggs A."/>
            <person name="Gujja S."/>
            <person name="Hansen M."/>
            <person name="Howarth C."/>
            <person name="Imamovic A."/>
            <person name="Larimer J."/>
            <person name="McCowan C."/>
            <person name="Murphy C."/>
            <person name="Neiman D."/>
            <person name="Pearson M."/>
            <person name="Priest M."/>
            <person name="Roberts A."/>
            <person name="Saif S."/>
            <person name="Shea T."/>
            <person name="Sisk P."/>
            <person name="Sykes S."/>
            <person name="Wortman J."/>
            <person name="Nusbaum C."/>
            <person name="Birren B."/>
        </authorList>
    </citation>
    <scope>NUCLEOTIDE SEQUENCE [LARGE SCALE GENOMIC DNA]</scope>
    <source>
        <strain evidence="2 3">PRA339</strain>
    </source>
</reference>
<keyword evidence="3" id="KW-1185">Reference proteome</keyword>
<sequence length="92" mass="10512">MLNFKCKSHRGRSPHNRTDALVIAEVLNNKVSRVFATNIFDKSQSTLAPIICSQVAASSIIWTNEHRSYNNLRNFSSIHDTVCHKYNFISFV</sequence>
<organism evidence="2 3">
    <name type="scientific">Anncaliia algerae PRA339</name>
    <dbReference type="NCBI Taxonomy" id="1288291"/>
    <lineage>
        <taxon>Eukaryota</taxon>
        <taxon>Fungi</taxon>
        <taxon>Fungi incertae sedis</taxon>
        <taxon>Microsporidia</taxon>
        <taxon>Tubulinosematoidea</taxon>
        <taxon>Tubulinosematidae</taxon>
        <taxon>Anncaliia</taxon>
    </lineage>
</organism>
<dbReference type="HOGENOM" id="CLU_044348_7_2_1"/>
<dbReference type="InterPro" id="IPR024445">
    <property type="entry name" value="Tnp_ISXO2-like"/>
</dbReference>
<evidence type="ECO:0000313" key="3">
    <source>
        <dbReference type="Proteomes" id="UP000030655"/>
    </source>
</evidence>
<protein>
    <recommendedName>
        <fullName evidence="1">ISXO2-like transposase domain-containing protein</fullName>
    </recommendedName>
</protein>
<evidence type="ECO:0000313" key="2">
    <source>
        <dbReference type="EMBL" id="KCZ81614.1"/>
    </source>
</evidence>
<reference evidence="3" key="1">
    <citation type="submission" date="2013-02" db="EMBL/GenBank/DDBJ databases">
        <authorList>
            <consortium name="The Broad Institute Genome Sequencing Platform"/>
            <person name="Cuomo C."/>
            <person name="Becnel J."/>
            <person name="Sanscrainte N."/>
            <person name="Walker B."/>
            <person name="Young S.K."/>
            <person name="Zeng Q."/>
            <person name="Gargeya S."/>
            <person name="Fitzgerald M."/>
            <person name="Haas B."/>
            <person name="Abouelleil A."/>
            <person name="Alvarado L."/>
            <person name="Arachchi H.M."/>
            <person name="Berlin A.M."/>
            <person name="Chapman S.B."/>
            <person name="Dewar J."/>
            <person name="Goldberg J."/>
            <person name="Griggs A."/>
            <person name="Gujja S."/>
            <person name="Hansen M."/>
            <person name="Howarth C."/>
            <person name="Imamovic A."/>
            <person name="Larimer J."/>
            <person name="McCowan C."/>
            <person name="Murphy C."/>
            <person name="Neiman D."/>
            <person name="Pearson M."/>
            <person name="Priest M."/>
            <person name="Roberts A."/>
            <person name="Saif S."/>
            <person name="Shea T."/>
            <person name="Sisk P."/>
            <person name="Sykes S."/>
            <person name="Wortman J."/>
            <person name="Nusbaum C."/>
            <person name="Birren B."/>
        </authorList>
    </citation>
    <scope>NUCLEOTIDE SEQUENCE [LARGE SCALE GENOMIC DNA]</scope>
    <source>
        <strain evidence="3">PRA339</strain>
    </source>
</reference>
<evidence type="ECO:0000259" key="1">
    <source>
        <dbReference type="Pfam" id="PF12762"/>
    </source>
</evidence>
<dbReference type="OrthoDB" id="10052789at2759"/>
<dbReference type="Proteomes" id="UP000030655">
    <property type="component" value="Unassembled WGS sequence"/>
</dbReference>
<proteinExistence type="predicted"/>
<dbReference type="VEuPathDB" id="MicrosporidiaDB:H312_00938"/>